<comment type="caution">
    <text evidence="1">The sequence shown here is derived from an EMBL/GenBank/DDBJ whole genome shotgun (WGS) entry which is preliminary data.</text>
</comment>
<reference evidence="1 2" key="1">
    <citation type="journal article" date="2021" name="Commun. Biol.">
        <title>The genome of Shorea leprosula (Dipterocarpaceae) highlights the ecological relevance of drought in aseasonal tropical rainforests.</title>
        <authorList>
            <person name="Ng K.K.S."/>
            <person name="Kobayashi M.J."/>
            <person name="Fawcett J.A."/>
            <person name="Hatakeyama M."/>
            <person name="Paape T."/>
            <person name="Ng C.H."/>
            <person name="Ang C.C."/>
            <person name="Tnah L.H."/>
            <person name="Lee C.T."/>
            <person name="Nishiyama T."/>
            <person name="Sese J."/>
            <person name="O'Brien M.J."/>
            <person name="Copetti D."/>
            <person name="Mohd Noor M.I."/>
            <person name="Ong R.C."/>
            <person name="Putra M."/>
            <person name="Sireger I.Z."/>
            <person name="Indrioko S."/>
            <person name="Kosugi Y."/>
            <person name="Izuno A."/>
            <person name="Isagi Y."/>
            <person name="Lee S.L."/>
            <person name="Shimizu K.K."/>
        </authorList>
    </citation>
    <scope>NUCLEOTIDE SEQUENCE [LARGE SCALE GENOMIC DNA]</scope>
    <source>
        <strain evidence="1">214</strain>
    </source>
</reference>
<protein>
    <submittedName>
        <fullName evidence="1">Uncharacterized protein</fullName>
    </submittedName>
</protein>
<sequence length="94" mass="10416">MGPMTYLAVDDRVKNKLVLLVVVFVKMEAIIHVGNVNSKRLEVMDPMTPMMKLNNPSCTSHGEFQVDSKASNMLATRRNVAENKAILPISLVFG</sequence>
<keyword evidence="2" id="KW-1185">Reference proteome</keyword>
<evidence type="ECO:0000313" key="1">
    <source>
        <dbReference type="EMBL" id="GKV17683.1"/>
    </source>
</evidence>
<organism evidence="1 2">
    <name type="scientific">Rubroshorea leprosula</name>
    <dbReference type="NCBI Taxonomy" id="152421"/>
    <lineage>
        <taxon>Eukaryota</taxon>
        <taxon>Viridiplantae</taxon>
        <taxon>Streptophyta</taxon>
        <taxon>Embryophyta</taxon>
        <taxon>Tracheophyta</taxon>
        <taxon>Spermatophyta</taxon>
        <taxon>Magnoliopsida</taxon>
        <taxon>eudicotyledons</taxon>
        <taxon>Gunneridae</taxon>
        <taxon>Pentapetalae</taxon>
        <taxon>rosids</taxon>
        <taxon>malvids</taxon>
        <taxon>Malvales</taxon>
        <taxon>Dipterocarpaceae</taxon>
        <taxon>Rubroshorea</taxon>
    </lineage>
</organism>
<accession>A0AAV5JYT5</accession>
<dbReference type="EMBL" id="BPVZ01000048">
    <property type="protein sequence ID" value="GKV17683.1"/>
    <property type="molecule type" value="Genomic_DNA"/>
</dbReference>
<name>A0AAV5JYT5_9ROSI</name>
<gene>
    <name evidence="1" type="ORF">SLEP1_g28152</name>
</gene>
<proteinExistence type="predicted"/>
<evidence type="ECO:0000313" key="2">
    <source>
        <dbReference type="Proteomes" id="UP001054252"/>
    </source>
</evidence>
<dbReference type="Proteomes" id="UP001054252">
    <property type="component" value="Unassembled WGS sequence"/>
</dbReference>
<dbReference type="AlphaFoldDB" id="A0AAV5JYT5"/>